<protein>
    <recommendedName>
        <fullName evidence="4">BTB domain-containing protein</fullName>
    </recommendedName>
</protein>
<dbReference type="AlphaFoldDB" id="A0AA38HDU8"/>
<dbReference type="Proteomes" id="UP001164286">
    <property type="component" value="Unassembled WGS sequence"/>
</dbReference>
<dbReference type="EMBL" id="JAKWFO010000005">
    <property type="protein sequence ID" value="KAI9637046.1"/>
    <property type="molecule type" value="Genomic_DNA"/>
</dbReference>
<gene>
    <name evidence="2" type="ORF">MKK02DRAFT_45756</name>
</gene>
<evidence type="ECO:0008006" key="4">
    <source>
        <dbReference type="Google" id="ProtNLM"/>
    </source>
</evidence>
<accession>A0AA38HDU8</accession>
<reference evidence="2" key="1">
    <citation type="journal article" date="2022" name="G3 (Bethesda)">
        <title>High quality genome of the basidiomycete yeast Dioszegia hungarica PDD-24b-2 isolated from cloud water.</title>
        <authorList>
            <person name="Jarrige D."/>
            <person name="Haridas S."/>
            <person name="Bleykasten-Grosshans C."/>
            <person name="Joly M."/>
            <person name="Nadalig T."/>
            <person name="Sancelme M."/>
            <person name="Vuilleumier S."/>
            <person name="Grigoriev I.V."/>
            <person name="Amato P."/>
            <person name="Bringel F."/>
        </authorList>
    </citation>
    <scope>NUCLEOTIDE SEQUENCE</scope>
    <source>
        <strain evidence="2">PDD-24b-2</strain>
    </source>
</reference>
<organism evidence="2 3">
    <name type="scientific">Dioszegia hungarica</name>
    <dbReference type="NCBI Taxonomy" id="4972"/>
    <lineage>
        <taxon>Eukaryota</taxon>
        <taxon>Fungi</taxon>
        <taxon>Dikarya</taxon>
        <taxon>Basidiomycota</taxon>
        <taxon>Agaricomycotina</taxon>
        <taxon>Tremellomycetes</taxon>
        <taxon>Tremellales</taxon>
        <taxon>Bulleribasidiaceae</taxon>
        <taxon>Dioszegia</taxon>
    </lineage>
</organism>
<dbReference type="RefSeq" id="XP_052946823.1">
    <property type="nucleotide sequence ID" value="XM_053093596.1"/>
</dbReference>
<evidence type="ECO:0000256" key="1">
    <source>
        <dbReference type="SAM" id="MobiDB-lite"/>
    </source>
</evidence>
<sequence>MAASAARKRASDIVSTSDARGELSDDSSSSSSSSKKQKGVPDVQGVVPLEQPPREGPWLFSDPTANFSIFSYGGTEFRIHVYQLLAASPYFRALDAAGELRSPYYLGAESPQTVEDLLTLIVRHPLRLGSPPLHPNDNTPLHDSPVYWPINNALIGRVSRVVRLCKMLDCRCIMEQITAQLRDAYRLPGYDALSVFLTAAMVLDDAETCRRVLPAAAAKNWPMQRRMSSELTLSLEKPFPIFDGQPSHSQLDVRAMPLYMLGGLPPKYIAALGRAFLLRSTNKNGTENWVKVAEEFYKLVTAQSPRQNDGPPGLS</sequence>
<proteinExistence type="predicted"/>
<evidence type="ECO:0000313" key="2">
    <source>
        <dbReference type="EMBL" id="KAI9637046.1"/>
    </source>
</evidence>
<dbReference type="GeneID" id="77732801"/>
<evidence type="ECO:0000313" key="3">
    <source>
        <dbReference type="Proteomes" id="UP001164286"/>
    </source>
</evidence>
<feature type="region of interest" description="Disordered" evidence="1">
    <location>
        <begin position="1"/>
        <end position="57"/>
    </location>
</feature>
<comment type="caution">
    <text evidence="2">The sequence shown here is derived from an EMBL/GenBank/DDBJ whole genome shotgun (WGS) entry which is preliminary data.</text>
</comment>
<name>A0AA38HDU8_9TREE</name>
<keyword evidence="3" id="KW-1185">Reference proteome</keyword>